<organism evidence="7 8">
    <name type="scientific">Kocuria palustris PEL</name>
    <dbReference type="NCBI Taxonomy" id="1236550"/>
    <lineage>
        <taxon>Bacteria</taxon>
        <taxon>Bacillati</taxon>
        <taxon>Actinomycetota</taxon>
        <taxon>Actinomycetes</taxon>
        <taxon>Micrococcales</taxon>
        <taxon>Micrococcaceae</taxon>
        <taxon>Kocuria</taxon>
    </lineage>
</organism>
<feature type="transmembrane region" description="Helical" evidence="5">
    <location>
        <begin position="145"/>
        <end position="167"/>
    </location>
</feature>
<feature type="transmembrane region" description="Helical" evidence="5">
    <location>
        <begin position="356"/>
        <end position="379"/>
    </location>
</feature>
<protein>
    <recommendedName>
        <fullName evidence="6">Major facilitator superfamily (MFS) profile domain-containing protein</fullName>
    </recommendedName>
</protein>
<keyword evidence="8" id="KW-1185">Reference proteome</keyword>
<dbReference type="Pfam" id="PF07690">
    <property type="entry name" value="MFS_1"/>
    <property type="match status" value="1"/>
</dbReference>
<dbReference type="EMBL" id="ANHZ02000014">
    <property type="protein sequence ID" value="EME36459.1"/>
    <property type="molecule type" value="Genomic_DNA"/>
</dbReference>
<dbReference type="PANTHER" id="PTHR11662:SF399">
    <property type="entry name" value="FI19708P1-RELATED"/>
    <property type="match status" value="1"/>
</dbReference>
<feature type="transmembrane region" description="Helical" evidence="5">
    <location>
        <begin position="57"/>
        <end position="79"/>
    </location>
</feature>
<dbReference type="Gene3D" id="1.20.1250.20">
    <property type="entry name" value="MFS general substrate transporter like domains"/>
    <property type="match status" value="1"/>
</dbReference>
<dbReference type="GO" id="GO:0022857">
    <property type="term" value="F:transmembrane transporter activity"/>
    <property type="evidence" value="ECO:0007669"/>
    <property type="project" value="InterPro"/>
</dbReference>
<feature type="transmembrane region" description="Helical" evidence="5">
    <location>
        <begin position="173"/>
        <end position="195"/>
    </location>
</feature>
<feature type="transmembrane region" description="Helical" evidence="5">
    <location>
        <begin position="399"/>
        <end position="419"/>
    </location>
</feature>
<dbReference type="InterPro" id="IPR020846">
    <property type="entry name" value="MFS_dom"/>
</dbReference>
<evidence type="ECO:0000256" key="4">
    <source>
        <dbReference type="ARBA" id="ARBA00023136"/>
    </source>
</evidence>
<evidence type="ECO:0000256" key="2">
    <source>
        <dbReference type="ARBA" id="ARBA00022692"/>
    </source>
</evidence>
<feature type="transmembrane region" description="Helical" evidence="5">
    <location>
        <begin position="296"/>
        <end position="314"/>
    </location>
</feature>
<evidence type="ECO:0000256" key="1">
    <source>
        <dbReference type="ARBA" id="ARBA00004651"/>
    </source>
</evidence>
<dbReference type="SUPFAM" id="SSF103473">
    <property type="entry name" value="MFS general substrate transporter"/>
    <property type="match status" value="1"/>
</dbReference>
<reference evidence="7 8" key="1">
    <citation type="journal article" date="2014" name="Genome Announc.">
        <title>Draft Genome Sequence of Kocuria palustris PEL.</title>
        <authorList>
            <person name="Sharma G."/>
            <person name="Khatri I."/>
            <person name="Subramanian S."/>
        </authorList>
    </citation>
    <scope>NUCLEOTIDE SEQUENCE [LARGE SCALE GENOMIC DNA]</scope>
    <source>
        <strain evidence="7 8">PEL</strain>
    </source>
</reference>
<evidence type="ECO:0000259" key="6">
    <source>
        <dbReference type="PROSITE" id="PS50850"/>
    </source>
</evidence>
<dbReference type="InterPro" id="IPR011701">
    <property type="entry name" value="MFS"/>
</dbReference>
<evidence type="ECO:0000313" key="7">
    <source>
        <dbReference type="EMBL" id="EME36459.1"/>
    </source>
</evidence>
<feature type="transmembrane region" description="Helical" evidence="5">
    <location>
        <begin position="18"/>
        <end position="37"/>
    </location>
</feature>
<feature type="transmembrane region" description="Helical" evidence="5">
    <location>
        <begin position="86"/>
        <end position="105"/>
    </location>
</feature>
<comment type="subcellular location">
    <subcellularLocation>
        <location evidence="1">Cell membrane</location>
        <topology evidence="1">Multi-pass membrane protein</topology>
    </subcellularLocation>
</comment>
<sequence>MTGAASGRPLPQRDSRTAFLVMGVGVFAYMIAVAQRTSFGVASTQAADRFGAAASELSLFTMLQVLIYAGMQIPVGVLVDRLGSRRMVAIGAGLMIVGQLILAVAESISVGVLARVFVGAGDAMTFVCVLKIVPAWFSLRYSPMVTMAVGAVGNLGQLLSVVPFSLLLSAAGWVPSFLSMAGLSVLTLVLVLAFLRDSPEGSARSERPTTLRRVRIQVQRCLRDPSVGLAFWLHFTIQFTGNVFGLMWGYPYLQHAQGLSMGEASFVMTFFVLANIVVGLVLGGIVSRAPDRRMRLSFTIIGLGAAAWLVLLLWPGHAPFLVVVAAVVLIAISLPASMLAFNVIQSFIPVRRAGTATGIANVGGFVAALIAIFLIGAALDLQLALGITDELYSPASFRVAMATQLLVTAVGSAFCLLFTRRVRSKYGASAV</sequence>
<feature type="transmembrane region" description="Helical" evidence="5">
    <location>
        <begin position="320"/>
        <end position="344"/>
    </location>
</feature>
<comment type="caution">
    <text evidence="7">The sequence shown here is derived from an EMBL/GenBank/DDBJ whole genome shotgun (WGS) entry which is preliminary data.</text>
</comment>
<feature type="domain" description="Major facilitator superfamily (MFS) profile" evidence="6">
    <location>
        <begin position="18"/>
        <end position="423"/>
    </location>
</feature>
<keyword evidence="2 5" id="KW-0812">Transmembrane</keyword>
<dbReference type="InterPro" id="IPR036259">
    <property type="entry name" value="MFS_trans_sf"/>
</dbReference>
<name>M2YCW6_9MICC</name>
<evidence type="ECO:0000256" key="3">
    <source>
        <dbReference type="ARBA" id="ARBA00022989"/>
    </source>
</evidence>
<evidence type="ECO:0000256" key="5">
    <source>
        <dbReference type="SAM" id="Phobius"/>
    </source>
</evidence>
<keyword evidence="4 5" id="KW-0472">Membrane</keyword>
<dbReference type="InterPro" id="IPR050382">
    <property type="entry name" value="MFS_Na/Anion_cotransporter"/>
</dbReference>
<feature type="transmembrane region" description="Helical" evidence="5">
    <location>
        <begin position="111"/>
        <end position="133"/>
    </location>
</feature>
<dbReference type="PANTHER" id="PTHR11662">
    <property type="entry name" value="SOLUTE CARRIER FAMILY 17"/>
    <property type="match status" value="1"/>
</dbReference>
<proteinExistence type="predicted"/>
<accession>M2YCW6</accession>
<dbReference type="AlphaFoldDB" id="M2YCW6"/>
<evidence type="ECO:0000313" key="8">
    <source>
        <dbReference type="Proteomes" id="UP000009877"/>
    </source>
</evidence>
<gene>
    <name evidence="7" type="ORF">C884_00446</name>
</gene>
<dbReference type="Proteomes" id="UP000009877">
    <property type="component" value="Unassembled WGS sequence"/>
</dbReference>
<feature type="transmembrane region" description="Helical" evidence="5">
    <location>
        <begin position="229"/>
        <end position="252"/>
    </location>
</feature>
<dbReference type="GO" id="GO:0005886">
    <property type="term" value="C:plasma membrane"/>
    <property type="evidence" value="ECO:0007669"/>
    <property type="project" value="UniProtKB-SubCell"/>
</dbReference>
<keyword evidence="3 5" id="KW-1133">Transmembrane helix</keyword>
<dbReference type="STRING" id="71999.KPaMU14_07085"/>
<dbReference type="PROSITE" id="PS50850">
    <property type="entry name" value="MFS"/>
    <property type="match status" value="1"/>
</dbReference>
<feature type="transmembrane region" description="Helical" evidence="5">
    <location>
        <begin position="264"/>
        <end position="284"/>
    </location>
</feature>
<dbReference type="CDD" id="cd06174">
    <property type="entry name" value="MFS"/>
    <property type="match status" value="1"/>
</dbReference>